<dbReference type="Proteomes" id="UP000235371">
    <property type="component" value="Unassembled WGS sequence"/>
</dbReference>
<keyword evidence="6" id="KW-1185">Reference proteome</keyword>
<dbReference type="SUPFAM" id="SSF53474">
    <property type="entry name" value="alpha/beta-Hydrolases"/>
    <property type="match status" value="1"/>
</dbReference>
<evidence type="ECO:0008006" key="7">
    <source>
        <dbReference type="Google" id="ProtNLM"/>
    </source>
</evidence>
<proteinExistence type="inferred from homology"/>
<dbReference type="InParanoid" id="A0A2J6SEM8"/>
<sequence>MFSIRPIFQFPFFAAASVSSHGNPKIQWGPCNATEVNSTASIVCGNLNVLLDYTEPSSNATLTLQLVRVSAELQPSKGSILFNFGGPGATGRGSLGLLGPALSAFTGGYYDLIAFDPRVVDNPPKYRGTGNTIPFSCTDNDVDKNNMLNELKFGNSSDVALGRLWTQGAINSDLCFQKSNATGSLIGTAFVARDLISVVDALDEDGMLRYWGLSYGTTLGATVASMFPERIDKMILDGVQNPHQYYHSAADFEEWSSSDKGFSGIFSSCVAAPDLCPLARGKATAAELEQAVWNLINTVKFHPTPLGSFMLDYNVLKGIIVQSMYGTFYWPLLTTLLDMLITGNTKDALPVLIELAGGTSVTEESKQVLLGVMGIHCADRTVRVSKFEDFLPVVDQLYKTSKFFGDVTSAISMICAQWKMSAKEVYKGDFQAKTKKPVLFIGNTGDGFTPLVSAYNVSSGFKDSVVLEVNGYGHSSLAVPSTCVFNIISTYWLNGTLPKPGTVCQADRPPFSNTSLAKRDKFEDISDGLRKVFRRT</sequence>
<dbReference type="STRING" id="1095630.A0A2J6SEM8"/>
<reference evidence="5 6" key="1">
    <citation type="submission" date="2016-04" db="EMBL/GenBank/DDBJ databases">
        <title>A degradative enzymes factory behind the ericoid mycorrhizal symbiosis.</title>
        <authorList>
            <consortium name="DOE Joint Genome Institute"/>
            <person name="Martino E."/>
            <person name="Morin E."/>
            <person name="Grelet G."/>
            <person name="Kuo A."/>
            <person name="Kohler A."/>
            <person name="Daghino S."/>
            <person name="Barry K."/>
            <person name="Choi C."/>
            <person name="Cichocki N."/>
            <person name="Clum A."/>
            <person name="Copeland A."/>
            <person name="Hainaut M."/>
            <person name="Haridas S."/>
            <person name="Labutti K."/>
            <person name="Lindquist E."/>
            <person name="Lipzen A."/>
            <person name="Khouja H.-R."/>
            <person name="Murat C."/>
            <person name="Ohm R."/>
            <person name="Olson A."/>
            <person name="Spatafora J."/>
            <person name="Veneault-Fourrey C."/>
            <person name="Henrissat B."/>
            <person name="Grigoriev I."/>
            <person name="Martin F."/>
            <person name="Perotto S."/>
        </authorList>
    </citation>
    <scope>NUCLEOTIDE SEQUENCE [LARGE SCALE GENOMIC DNA]</scope>
    <source>
        <strain evidence="5 6">E</strain>
    </source>
</reference>
<dbReference type="Pfam" id="PF00561">
    <property type="entry name" value="Abhydrolase_1"/>
    <property type="match status" value="1"/>
</dbReference>
<dbReference type="Pfam" id="PF08386">
    <property type="entry name" value="Abhydrolase_4"/>
    <property type="match status" value="1"/>
</dbReference>
<dbReference type="PANTHER" id="PTHR43248">
    <property type="entry name" value="2-SUCCINYL-6-HYDROXY-2,4-CYCLOHEXADIENE-1-CARBOXYLATE SYNTHASE"/>
    <property type="match status" value="1"/>
</dbReference>
<dbReference type="OrthoDB" id="425534at2759"/>
<dbReference type="Gene3D" id="3.40.50.1820">
    <property type="entry name" value="alpha/beta hydrolase"/>
    <property type="match status" value="1"/>
</dbReference>
<evidence type="ECO:0000313" key="6">
    <source>
        <dbReference type="Proteomes" id="UP000235371"/>
    </source>
</evidence>
<dbReference type="InterPro" id="IPR029058">
    <property type="entry name" value="AB_hydrolase_fold"/>
</dbReference>
<evidence type="ECO:0000256" key="1">
    <source>
        <dbReference type="ARBA" id="ARBA00010088"/>
    </source>
</evidence>
<dbReference type="InterPro" id="IPR051601">
    <property type="entry name" value="Serine_prot/Carboxylest_S33"/>
</dbReference>
<evidence type="ECO:0000313" key="5">
    <source>
        <dbReference type="EMBL" id="PMD49206.1"/>
    </source>
</evidence>
<dbReference type="GO" id="GO:0016787">
    <property type="term" value="F:hydrolase activity"/>
    <property type="evidence" value="ECO:0007669"/>
    <property type="project" value="UniProtKB-KW"/>
</dbReference>
<feature type="domain" description="AB hydrolase-1" evidence="3">
    <location>
        <begin position="187"/>
        <end position="252"/>
    </location>
</feature>
<dbReference type="PANTHER" id="PTHR43248:SF25">
    <property type="entry name" value="AB HYDROLASE-1 DOMAIN-CONTAINING PROTEIN-RELATED"/>
    <property type="match status" value="1"/>
</dbReference>
<feature type="domain" description="Peptidase S33 tripeptidyl aminopeptidase-like C-terminal" evidence="4">
    <location>
        <begin position="402"/>
        <end position="504"/>
    </location>
</feature>
<gene>
    <name evidence="5" type="ORF">K444DRAFT_670888</name>
</gene>
<comment type="similarity">
    <text evidence="1">Belongs to the peptidase S33 family.</text>
</comment>
<dbReference type="InterPro" id="IPR000073">
    <property type="entry name" value="AB_hydrolase_1"/>
</dbReference>
<dbReference type="RefSeq" id="XP_024726110.1">
    <property type="nucleotide sequence ID" value="XM_024887682.1"/>
</dbReference>
<dbReference type="EMBL" id="KZ613921">
    <property type="protein sequence ID" value="PMD49206.1"/>
    <property type="molecule type" value="Genomic_DNA"/>
</dbReference>
<dbReference type="GeneID" id="36595758"/>
<evidence type="ECO:0000256" key="2">
    <source>
        <dbReference type="ARBA" id="ARBA00022801"/>
    </source>
</evidence>
<name>A0A2J6SEM8_9HELO</name>
<protein>
    <recommendedName>
        <fullName evidence="7">Alpha/beta-hydrolase</fullName>
    </recommendedName>
</protein>
<evidence type="ECO:0000259" key="3">
    <source>
        <dbReference type="Pfam" id="PF00561"/>
    </source>
</evidence>
<keyword evidence="2" id="KW-0378">Hydrolase</keyword>
<organism evidence="5 6">
    <name type="scientific">Hyaloscypha bicolor E</name>
    <dbReference type="NCBI Taxonomy" id="1095630"/>
    <lineage>
        <taxon>Eukaryota</taxon>
        <taxon>Fungi</taxon>
        <taxon>Dikarya</taxon>
        <taxon>Ascomycota</taxon>
        <taxon>Pezizomycotina</taxon>
        <taxon>Leotiomycetes</taxon>
        <taxon>Helotiales</taxon>
        <taxon>Hyaloscyphaceae</taxon>
        <taxon>Hyaloscypha</taxon>
        <taxon>Hyaloscypha bicolor</taxon>
    </lineage>
</organism>
<dbReference type="InterPro" id="IPR013595">
    <property type="entry name" value="Pept_S33_TAP-like_C"/>
</dbReference>
<dbReference type="AlphaFoldDB" id="A0A2J6SEM8"/>
<evidence type="ECO:0000259" key="4">
    <source>
        <dbReference type="Pfam" id="PF08386"/>
    </source>
</evidence>
<accession>A0A2J6SEM8</accession>